<evidence type="ECO:0000256" key="1">
    <source>
        <dbReference type="SAM" id="SignalP"/>
    </source>
</evidence>
<proteinExistence type="predicted"/>
<sequence>MLSSAAMRTSLSFASFLVASSLTAGCLGPETDTDTDAVQSIEQQATDPLFRVHNIVEAVLPAANYDGVAGNECIALVNPEHRLRKIIVVETAGANGDCALNAYSAGGALSFTWGDTAVYQGPAGIASIRAALSDNDGAVHRLTGTLTSEATTLAHLQSFLTQTNTQQASALATFTSERVHSRYDFEGQEQVYAEAAYQAVRVTQPCETPGYPSIEARVHNGFVYGYKASNTGSCHSGWFTRRYVYNRNWQLVDSYEYSE</sequence>
<feature type="signal peptide" evidence="1">
    <location>
        <begin position="1"/>
        <end position="24"/>
    </location>
</feature>
<dbReference type="Proteomes" id="UP000320179">
    <property type="component" value="Chromosome"/>
</dbReference>
<gene>
    <name evidence="2" type="ORF">BHS09_08350</name>
</gene>
<protein>
    <recommendedName>
        <fullName evidence="4">Lipoprotein</fullName>
    </recommendedName>
</protein>
<organism evidence="2 3">
    <name type="scientific">Myxococcus xanthus</name>
    <dbReference type="NCBI Taxonomy" id="34"/>
    <lineage>
        <taxon>Bacteria</taxon>
        <taxon>Pseudomonadati</taxon>
        <taxon>Myxococcota</taxon>
        <taxon>Myxococcia</taxon>
        <taxon>Myxococcales</taxon>
        <taxon>Cystobacterineae</taxon>
        <taxon>Myxococcaceae</taxon>
        <taxon>Myxococcus</taxon>
    </lineage>
</organism>
<accession>A0AAE6FXL1</accession>
<evidence type="ECO:0000313" key="2">
    <source>
        <dbReference type="EMBL" id="QDE67020.1"/>
    </source>
</evidence>
<evidence type="ECO:0000313" key="3">
    <source>
        <dbReference type="Proteomes" id="UP000320179"/>
    </source>
</evidence>
<name>A0AAE6FXL1_MYXXA</name>
<reference evidence="2 3" key="1">
    <citation type="journal article" date="2019" name="Science">
        <title>Social genes are selection hotspots in kin groups of a soil microbe.</title>
        <authorList>
            <person name="Wielgoss S."/>
            <person name="Wolfensberger R."/>
            <person name="Sun L."/>
            <person name="Fiegna F."/>
            <person name="Velicer G.J."/>
        </authorList>
    </citation>
    <scope>NUCLEOTIDE SEQUENCE [LARGE SCALE GENOMIC DNA]</scope>
    <source>
        <strain evidence="2 3">MC3.5.9c15</strain>
    </source>
</reference>
<evidence type="ECO:0008006" key="4">
    <source>
        <dbReference type="Google" id="ProtNLM"/>
    </source>
</evidence>
<dbReference type="EMBL" id="CP017174">
    <property type="protein sequence ID" value="QDE67020.1"/>
    <property type="molecule type" value="Genomic_DNA"/>
</dbReference>
<keyword evidence="1" id="KW-0732">Signal</keyword>
<feature type="chain" id="PRO_5042270828" description="Lipoprotein" evidence="1">
    <location>
        <begin position="25"/>
        <end position="259"/>
    </location>
</feature>
<dbReference type="AlphaFoldDB" id="A0AAE6FXL1"/>